<protein>
    <submittedName>
        <fullName evidence="2">Stage II sporulation protein M</fullName>
    </submittedName>
</protein>
<evidence type="ECO:0000313" key="2">
    <source>
        <dbReference type="EMBL" id="MEE2525674.1"/>
    </source>
</evidence>
<organism evidence="2 3">
    <name type="scientific">Hyphobacterium lacteum</name>
    <dbReference type="NCBI Taxonomy" id="3116575"/>
    <lineage>
        <taxon>Bacteria</taxon>
        <taxon>Pseudomonadati</taxon>
        <taxon>Pseudomonadota</taxon>
        <taxon>Alphaproteobacteria</taxon>
        <taxon>Maricaulales</taxon>
        <taxon>Maricaulaceae</taxon>
        <taxon>Hyphobacterium</taxon>
    </lineage>
</organism>
<dbReference type="Proteomes" id="UP001354971">
    <property type="component" value="Unassembled WGS sequence"/>
</dbReference>
<feature type="transmembrane region" description="Helical" evidence="1">
    <location>
        <begin position="112"/>
        <end position="133"/>
    </location>
</feature>
<dbReference type="RefSeq" id="WP_330198332.1">
    <property type="nucleotide sequence ID" value="NZ_JAZDRP010000002.1"/>
</dbReference>
<feature type="transmembrane region" description="Helical" evidence="1">
    <location>
        <begin position="313"/>
        <end position="330"/>
    </location>
</feature>
<reference evidence="2 3" key="1">
    <citation type="submission" date="2024-01" db="EMBL/GenBank/DDBJ databases">
        <title>Hyphobacterium bacterium isolated from marine sediment.</title>
        <authorList>
            <person name="Zhao S."/>
        </authorList>
    </citation>
    <scope>NUCLEOTIDE SEQUENCE [LARGE SCALE GENOMIC DNA]</scope>
    <source>
        <strain evidence="3">HN65</strain>
    </source>
</reference>
<keyword evidence="1" id="KW-0812">Transmembrane</keyword>
<gene>
    <name evidence="2" type="ORF">V0U79_04790</name>
</gene>
<keyword evidence="3" id="KW-1185">Reference proteome</keyword>
<sequence length="334" mass="36451">MSEERARLRSARFREQREADWLALEKLVQKAERGAAARLSFQESQDLARLYRSTATSLSVARDISLDKALLEYLEALVARAFIAVYAPQESLSGIVTKFFARSGPRAMRRSWIGLGLALVTFGLGALIGYALFMQDTEWYYTFIPAELAGGRDPAASTEFLRNALFDDGGGYAAALGTFAAMLFSHNTRVAFMAFAMGIFACVPTFLLSLFNGLTLGTFYALHDSRDLGYEAFGWLSIHGVTEIAAIIIAAGGGFQLGLAVLFPGAQSRKDALRMASKDAIKLALIAALMLFAAGLLEGFGRQLVQVTETRLMVGWGIGALWLAWFLLGGRRRN</sequence>
<evidence type="ECO:0000256" key="1">
    <source>
        <dbReference type="SAM" id="Phobius"/>
    </source>
</evidence>
<keyword evidence="1" id="KW-0472">Membrane</keyword>
<dbReference type="PANTHER" id="PTHR35337">
    <property type="entry name" value="SLR1478 PROTEIN"/>
    <property type="match status" value="1"/>
</dbReference>
<proteinExistence type="predicted"/>
<dbReference type="EMBL" id="JAZDRP010000002">
    <property type="protein sequence ID" value="MEE2525674.1"/>
    <property type="molecule type" value="Genomic_DNA"/>
</dbReference>
<evidence type="ECO:0000313" key="3">
    <source>
        <dbReference type="Proteomes" id="UP001354971"/>
    </source>
</evidence>
<accession>A0ABU7LQS3</accession>
<comment type="caution">
    <text evidence="2">The sequence shown here is derived from an EMBL/GenBank/DDBJ whole genome shotgun (WGS) entry which is preliminary data.</text>
</comment>
<dbReference type="PANTHER" id="PTHR35337:SF1">
    <property type="entry name" value="SLR1478 PROTEIN"/>
    <property type="match status" value="1"/>
</dbReference>
<feature type="transmembrane region" description="Helical" evidence="1">
    <location>
        <begin position="241"/>
        <end position="263"/>
    </location>
</feature>
<feature type="transmembrane region" description="Helical" evidence="1">
    <location>
        <begin position="192"/>
        <end position="221"/>
    </location>
</feature>
<feature type="transmembrane region" description="Helical" evidence="1">
    <location>
        <begin position="283"/>
        <end position="301"/>
    </location>
</feature>
<dbReference type="Pfam" id="PF01944">
    <property type="entry name" value="SpoIIM"/>
    <property type="match status" value="1"/>
</dbReference>
<feature type="transmembrane region" description="Helical" evidence="1">
    <location>
        <begin position="169"/>
        <end position="185"/>
    </location>
</feature>
<dbReference type="InterPro" id="IPR002798">
    <property type="entry name" value="SpoIIM-like"/>
</dbReference>
<keyword evidence="1" id="KW-1133">Transmembrane helix</keyword>
<name>A0ABU7LQS3_9PROT</name>